<sequence length="141" mass="15694">MPENGAPIRQPTNTRCAGTETVARYHTRFPGTLAICVDDTTTARFPILSCCGFEAFRGAIHRLLGNSHPRIYDASFHSIVWHDGSFGASYTILQVVTGEKTCLENSFLLEEWRTAKVCVALQFSCSWRIKQAPINEAQLNS</sequence>
<evidence type="ECO:0000313" key="1">
    <source>
        <dbReference type="EMBL" id="CEI70188.1"/>
    </source>
</evidence>
<accession>A0A2L2TJC7</accession>
<keyword evidence="2" id="KW-1185">Reference proteome</keyword>
<protein>
    <submittedName>
        <fullName evidence="1">Uncharacterized protein</fullName>
    </submittedName>
</protein>
<organism evidence="1 2">
    <name type="scientific">Fusarium venenatum</name>
    <dbReference type="NCBI Taxonomy" id="56646"/>
    <lineage>
        <taxon>Eukaryota</taxon>
        <taxon>Fungi</taxon>
        <taxon>Dikarya</taxon>
        <taxon>Ascomycota</taxon>
        <taxon>Pezizomycotina</taxon>
        <taxon>Sordariomycetes</taxon>
        <taxon>Hypocreomycetidae</taxon>
        <taxon>Hypocreales</taxon>
        <taxon>Nectriaceae</taxon>
        <taxon>Fusarium</taxon>
    </lineage>
</organism>
<evidence type="ECO:0000313" key="2">
    <source>
        <dbReference type="Proteomes" id="UP000245910"/>
    </source>
</evidence>
<dbReference type="EMBL" id="LN649231">
    <property type="protein sequence ID" value="CEI70188.1"/>
    <property type="molecule type" value="Genomic_DNA"/>
</dbReference>
<proteinExistence type="predicted"/>
<name>A0A2L2TJC7_9HYPO</name>
<reference evidence="2" key="1">
    <citation type="submission" date="2014-10" db="EMBL/GenBank/DDBJ databases">
        <authorList>
            <person name="King R."/>
        </authorList>
    </citation>
    <scope>NUCLEOTIDE SEQUENCE [LARGE SCALE GENOMIC DNA]</scope>
    <source>
        <strain evidence="2">A3/5</strain>
    </source>
</reference>
<dbReference type="AlphaFoldDB" id="A0A2L2TJC7"/>
<dbReference type="Proteomes" id="UP000245910">
    <property type="component" value="Chromosome III"/>
</dbReference>